<keyword evidence="2 4" id="KW-0689">Ribosomal protein</keyword>
<dbReference type="OrthoDB" id="10249311at2759"/>
<protein>
    <recommendedName>
        <fullName evidence="4">40S ribosomal protein S12</fullName>
    </recommendedName>
</protein>
<organism evidence="6 7">
    <name type="scientific">Halteria grandinella</name>
    <dbReference type="NCBI Taxonomy" id="5974"/>
    <lineage>
        <taxon>Eukaryota</taxon>
        <taxon>Sar</taxon>
        <taxon>Alveolata</taxon>
        <taxon>Ciliophora</taxon>
        <taxon>Intramacronucleata</taxon>
        <taxon>Spirotrichea</taxon>
        <taxon>Stichotrichia</taxon>
        <taxon>Sporadotrichida</taxon>
        <taxon>Halteriidae</taxon>
        <taxon>Halteria</taxon>
    </lineage>
</organism>
<dbReference type="GO" id="GO:1990904">
    <property type="term" value="C:ribonucleoprotein complex"/>
    <property type="evidence" value="ECO:0007669"/>
    <property type="project" value="UniProtKB-KW"/>
</dbReference>
<dbReference type="InterPro" id="IPR000530">
    <property type="entry name" value="Ribosomal_eS12"/>
</dbReference>
<dbReference type="SUPFAM" id="SSF55315">
    <property type="entry name" value="L30e-like"/>
    <property type="match status" value="1"/>
</dbReference>
<reference evidence="6" key="1">
    <citation type="submission" date="2019-06" db="EMBL/GenBank/DDBJ databases">
        <authorList>
            <person name="Zheng W."/>
        </authorList>
    </citation>
    <scope>NUCLEOTIDE SEQUENCE</scope>
    <source>
        <strain evidence="6">QDHG01</strain>
    </source>
</reference>
<dbReference type="PANTHER" id="PTHR11843">
    <property type="entry name" value="40S RIBOSOMAL PROTEIN S12"/>
    <property type="match status" value="1"/>
</dbReference>
<gene>
    <name evidence="6" type="ORF">FGO68_gene14971</name>
</gene>
<accession>A0A8J8NIZ4</accession>
<dbReference type="EMBL" id="RRYP01014264">
    <property type="protein sequence ID" value="TNV76066.1"/>
    <property type="molecule type" value="Genomic_DNA"/>
</dbReference>
<evidence type="ECO:0000256" key="3">
    <source>
        <dbReference type="ARBA" id="ARBA00023274"/>
    </source>
</evidence>
<dbReference type="GO" id="GO:0005840">
    <property type="term" value="C:ribosome"/>
    <property type="evidence" value="ECO:0007669"/>
    <property type="project" value="UniProtKB-KW"/>
</dbReference>
<comment type="caution">
    <text evidence="6">The sequence shown here is derived from an EMBL/GenBank/DDBJ whole genome shotgun (WGS) entry which is preliminary data.</text>
</comment>
<evidence type="ECO:0000313" key="6">
    <source>
        <dbReference type="EMBL" id="TNV76066.1"/>
    </source>
</evidence>
<dbReference type="InterPro" id="IPR047860">
    <property type="entry name" value="Ribosomal_eS12_CS"/>
</dbReference>
<dbReference type="Gene3D" id="3.30.1330.30">
    <property type="match status" value="1"/>
</dbReference>
<keyword evidence="7" id="KW-1185">Reference proteome</keyword>
<keyword evidence="3 4" id="KW-0687">Ribonucleoprotein</keyword>
<dbReference type="Proteomes" id="UP000785679">
    <property type="component" value="Unassembled WGS sequence"/>
</dbReference>
<comment type="similarity">
    <text evidence="1 4">Belongs to the eukaryotic ribosomal protein eS12 family.</text>
</comment>
<evidence type="ECO:0000256" key="4">
    <source>
        <dbReference type="RuleBase" id="RU000670"/>
    </source>
</evidence>
<dbReference type="AlphaFoldDB" id="A0A8J8NIZ4"/>
<evidence type="ECO:0000259" key="5">
    <source>
        <dbReference type="Pfam" id="PF01248"/>
    </source>
</evidence>
<dbReference type="PROSITE" id="PS01189">
    <property type="entry name" value="RIBOSOMAL_S12E"/>
    <property type="match status" value="1"/>
</dbReference>
<name>A0A8J8NIZ4_HALGN</name>
<evidence type="ECO:0000256" key="1">
    <source>
        <dbReference type="ARBA" id="ARBA00005824"/>
    </source>
</evidence>
<dbReference type="InterPro" id="IPR004038">
    <property type="entry name" value="Ribosomal_eL8/eL30/eS12/Gad45"/>
</dbReference>
<dbReference type="GO" id="GO:0006412">
    <property type="term" value="P:translation"/>
    <property type="evidence" value="ECO:0007669"/>
    <property type="project" value="InterPro"/>
</dbReference>
<proteinExistence type="inferred from homology"/>
<dbReference type="GO" id="GO:0003735">
    <property type="term" value="F:structural constituent of ribosome"/>
    <property type="evidence" value="ECO:0007669"/>
    <property type="project" value="InterPro"/>
</dbReference>
<feature type="domain" description="Ribosomal protein eL8/eL30/eS12/Gadd45" evidence="5">
    <location>
        <begin position="26"/>
        <end position="119"/>
    </location>
</feature>
<dbReference type="InterPro" id="IPR029064">
    <property type="entry name" value="Ribosomal_eL30-like_sf"/>
</dbReference>
<dbReference type="Pfam" id="PF01248">
    <property type="entry name" value="Ribosomal_L7Ae"/>
    <property type="match status" value="1"/>
</dbReference>
<evidence type="ECO:0000256" key="2">
    <source>
        <dbReference type="ARBA" id="ARBA00022980"/>
    </source>
</evidence>
<evidence type="ECO:0000313" key="7">
    <source>
        <dbReference type="Proteomes" id="UP000785679"/>
    </source>
</evidence>
<dbReference type="PRINTS" id="PR00972">
    <property type="entry name" value="RIBSOMALS12E"/>
</dbReference>
<sequence>MSENGDNEQVPQQEVVEETKADNIHDAIKLVLRKSNANNGLVKGLNEVVKALDRKEALLCVLAEDCEDAKYKKLVTSLCKANGIPLLEIEKRAELGEWLGQCKLDKQGIARKIRGASSVAIKDYGEDTEALSFVLNHIKENQ</sequence>